<dbReference type="Pfam" id="PF25563">
    <property type="entry name" value="TPR_SYVN1_N"/>
    <property type="match status" value="1"/>
</dbReference>
<accession>U6KN05</accession>
<dbReference type="VEuPathDB" id="ToxoDB:ETH_00026770"/>
<evidence type="ECO:0000256" key="10">
    <source>
        <dbReference type="SAM" id="Phobius"/>
    </source>
</evidence>
<keyword evidence="13" id="KW-1185">Reference proteome</keyword>
<gene>
    <name evidence="12" type="ORF">ETH_00026770</name>
</gene>
<protein>
    <recommendedName>
        <fullName evidence="11">E3 ubiquitin-protein ligase synoviolin-like TPR repeats domain-containing protein</fullName>
    </recommendedName>
</protein>
<feature type="transmembrane region" description="Helical" evidence="10">
    <location>
        <begin position="48"/>
        <end position="70"/>
    </location>
</feature>
<keyword evidence="7" id="KW-0862">Zinc</keyword>
<evidence type="ECO:0000256" key="9">
    <source>
        <dbReference type="ARBA" id="ARBA00023136"/>
    </source>
</evidence>
<reference evidence="12" key="2">
    <citation type="submission" date="2013-10" db="EMBL/GenBank/DDBJ databases">
        <authorList>
            <person name="Aslett M."/>
        </authorList>
    </citation>
    <scope>NUCLEOTIDE SEQUENCE [LARGE SCALE GENOMIC DNA]</scope>
    <source>
        <strain evidence="12">Houghton</strain>
    </source>
</reference>
<evidence type="ECO:0000256" key="2">
    <source>
        <dbReference type="ARBA" id="ARBA00004906"/>
    </source>
</evidence>
<evidence type="ECO:0000256" key="8">
    <source>
        <dbReference type="ARBA" id="ARBA00022989"/>
    </source>
</evidence>
<evidence type="ECO:0000259" key="11">
    <source>
        <dbReference type="Pfam" id="PF25563"/>
    </source>
</evidence>
<reference evidence="12" key="1">
    <citation type="submission" date="2013-10" db="EMBL/GenBank/DDBJ databases">
        <title>Genomic analysis of the causative agents of coccidiosis in chickens.</title>
        <authorList>
            <person name="Reid A.J."/>
            <person name="Blake D."/>
            <person name="Billington K."/>
            <person name="Browne H."/>
            <person name="Dunn M."/>
            <person name="Hung S."/>
            <person name="Kawahara F."/>
            <person name="Miranda-Saavedra D."/>
            <person name="Mourier T."/>
            <person name="Nagra H."/>
            <person name="Otto T.D."/>
            <person name="Rawlings N."/>
            <person name="Sanchez A."/>
            <person name="Sanders M."/>
            <person name="Subramaniam C."/>
            <person name="Tay Y."/>
            <person name="Dear P."/>
            <person name="Doerig C."/>
            <person name="Gruber A."/>
            <person name="Parkinson J."/>
            <person name="Shirley M."/>
            <person name="Wan K.L."/>
            <person name="Berriman M."/>
            <person name="Tomley F."/>
            <person name="Pain A."/>
        </authorList>
    </citation>
    <scope>NUCLEOTIDE SEQUENCE [LARGE SCALE GENOMIC DNA]</scope>
    <source>
        <strain evidence="12">Houghton</strain>
    </source>
</reference>
<dbReference type="RefSeq" id="XP_013228510.1">
    <property type="nucleotide sequence ID" value="XM_013373056.1"/>
</dbReference>
<evidence type="ECO:0000256" key="1">
    <source>
        <dbReference type="ARBA" id="ARBA00004370"/>
    </source>
</evidence>
<comment type="pathway">
    <text evidence="2">Protein modification; protein ubiquitination.</text>
</comment>
<evidence type="ECO:0000256" key="6">
    <source>
        <dbReference type="ARBA" id="ARBA00022771"/>
    </source>
</evidence>
<dbReference type="AlphaFoldDB" id="U6KN05"/>
<comment type="subcellular location">
    <subcellularLocation>
        <location evidence="1">Membrane</location>
    </subcellularLocation>
</comment>
<evidence type="ECO:0000313" key="12">
    <source>
        <dbReference type="EMBL" id="CDJ37672.1"/>
    </source>
</evidence>
<evidence type="ECO:0000256" key="7">
    <source>
        <dbReference type="ARBA" id="ARBA00022833"/>
    </source>
</evidence>
<dbReference type="Proteomes" id="UP000030747">
    <property type="component" value="Unassembled WGS sequence"/>
</dbReference>
<keyword evidence="3" id="KW-0808">Transferase</keyword>
<dbReference type="EMBL" id="HG673774">
    <property type="protein sequence ID" value="CDJ37672.1"/>
    <property type="molecule type" value="Genomic_DNA"/>
</dbReference>
<feature type="domain" description="E3 ubiquitin-protein ligase synoviolin-like TPR repeats" evidence="11">
    <location>
        <begin position="9"/>
        <end position="81"/>
    </location>
</feature>
<dbReference type="VEuPathDB" id="ToxoDB:ETH2_1429900"/>
<evidence type="ECO:0000256" key="5">
    <source>
        <dbReference type="ARBA" id="ARBA00022723"/>
    </source>
</evidence>
<keyword evidence="5" id="KW-0479">Metal-binding</keyword>
<name>U6KN05_EIMTE</name>
<dbReference type="GeneID" id="25254450"/>
<sequence length="110" mass="12291">MANLVDCFRAYTLASFAAVAVLLLHTWLRCDEFYAAIAKLTTSKLALAVEYNCCVVLFLLGVKLLLHLLVGRLRGLEVEQMAVAKSEEMAFRRPKKAANSRDLKAEETDK</sequence>
<keyword evidence="4 10" id="KW-0812">Transmembrane</keyword>
<evidence type="ECO:0000256" key="3">
    <source>
        <dbReference type="ARBA" id="ARBA00022679"/>
    </source>
</evidence>
<feature type="transmembrane region" description="Helical" evidence="10">
    <location>
        <begin position="7"/>
        <end position="28"/>
    </location>
</feature>
<dbReference type="InterPro" id="IPR057992">
    <property type="entry name" value="TPR_SYVN1_N"/>
</dbReference>
<evidence type="ECO:0000256" key="4">
    <source>
        <dbReference type="ARBA" id="ARBA00022692"/>
    </source>
</evidence>
<keyword evidence="8 10" id="KW-1133">Transmembrane helix</keyword>
<keyword evidence="6" id="KW-0863">Zinc-finger</keyword>
<proteinExistence type="predicted"/>
<organism evidence="12 13">
    <name type="scientific">Eimeria tenella</name>
    <name type="common">Coccidian parasite</name>
    <dbReference type="NCBI Taxonomy" id="5802"/>
    <lineage>
        <taxon>Eukaryota</taxon>
        <taxon>Sar</taxon>
        <taxon>Alveolata</taxon>
        <taxon>Apicomplexa</taxon>
        <taxon>Conoidasida</taxon>
        <taxon>Coccidia</taxon>
        <taxon>Eucoccidiorida</taxon>
        <taxon>Eimeriorina</taxon>
        <taxon>Eimeriidae</taxon>
        <taxon>Eimeria</taxon>
    </lineage>
</organism>
<keyword evidence="9 10" id="KW-0472">Membrane</keyword>
<evidence type="ECO:0000313" key="13">
    <source>
        <dbReference type="Proteomes" id="UP000030747"/>
    </source>
</evidence>